<protein>
    <submittedName>
        <fullName evidence="1">Uncharacterized protein</fullName>
    </submittedName>
</protein>
<dbReference type="EMBL" id="JARKIB010000422">
    <property type="protein sequence ID" value="KAJ7709282.1"/>
    <property type="molecule type" value="Genomic_DNA"/>
</dbReference>
<evidence type="ECO:0000313" key="2">
    <source>
        <dbReference type="Proteomes" id="UP001215598"/>
    </source>
</evidence>
<organism evidence="1 2">
    <name type="scientific">Mycena metata</name>
    <dbReference type="NCBI Taxonomy" id="1033252"/>
    <lineage>
        <taxon>Eukaryota</taxon>
        <taxon>Fungi</taxon>
        <taxon>Dikarya</taxon>
        <taxon>Basidiomycota</taxon>
        <taxon>Agaricomycotina</taxon>
        <taxon>Agaricomycetes</taxon>
        <taxon>Agaricomycetidae</taxon>
        <taxon>Agaricales</taxon>
        <taxon>Marasmiineae</taxon>
        <taxon>Mycenaceae</taxon>
        <taxon>Mycena</taxon>
    </lineage>
</organism>
<gene>
    <name evidence="1" type="ORF">B0H16DRAFT_1481009</name>
</gene>
<evidence type="ECO:0000313" key="1">
    <source>
        <dbReference type="EMBL" id="KAJ7709282.1"/>
    </source>
</evidence>
<dbReference type="AlphaFoldDB" id="A0AAD7MBE0"/>
<dbReference type="Proteomes" id="UP001215598">
    <property type="component" value="Unassembled WGS sequence"/>
</dbReference>
<comment type="caution">
    <text evidence="1">The sequence shown here is derived from an EMBL/GenBank/DDBJ whole genome shotgun (WGS) entry which is preliminary data.</text>
</comment>
<name>A0AAD7MBE0_9AGAR</name>
<keyword evidence="2" id="KW-1185">Reference proteome</keyword>
<proteinExistence type="predicted"/>
<accession>A0AAD7MBE0</accession>
<sequence>MHPLFASSEYIWMLSYTHRRPLQRPSNSWQLNHTLGLTVVPNGDLFEGTWKIQETRRSRWKFHAESLHPSHHSIAQEAMQYPLTFGSDGNVERVGGIAFHAKSLHLGHQGISQDTVQCPLLFILGGIAFHAESLHPGHHCIAQDPLQYPLTFSFDGNVERVGGIAFRPEFVHSALHGLVYNALRYPLTFIWDGDVGCVGGIAILHPGLHGVFNDTTRYPPRSSGMATPGASRHCGAKSLQRSLSKYLGVALRANSGFISDLYWPEYFNPLYYFKHFKPFFWCSSSPTTSRTIDRCWPNAAIELTAINDDHTSLAAVVWQCWELPIVPNHNRHTSKVMYRDPSRWNV</sequence>
<reference evidence="1" key="1">
    <citation type="submission" date="2023-03" db="EMBL/GenBank/DDBJ databases">
        <title>Massive genome expansion in bonnet fungi (Mycena s.s.) driven by repeated elements and novel gene families across ecological guilds.</title>
        <authorList>
            <consortium name="Lawrence Berkeley National Laboratory"/>
            <person name="Harder C.B."/>
            <person name="Miyauchi S."/>
            <person name="Viragh M."/>
            <person name="Kuo A."/>
            <person name="Thoen E."/>
            <person name="Andreopoulos B."/>
            <person name="Lu D."/>
            <person name="Skrede I."/>
            <person name="Drula E."/>
            <person name="Henrissat B."/>
            <person name="Morin E."/>
            <person name="Kohler A."/>
            <person name="Barry K."/>
            <person name="LaButti K."/>
            <person name="Morin E."/>
            <person name="Salamov A."/>
            <person name="Lipzen A."/>
            <person name="Mereny Z."/>
            <person name="Hegedus B."/>
            <person name="Baldrian P."/>
            <person name="Stursova M."/>
            <person name="Weitz H."/>
            <person name="Taylor A."/>
            <person name="Grigoriev I.V."/>
            <person name="Nagy L.G."/>
            <person name="Martin F."/>
            <person name="Kauserud H."/>
        </authorList>
    </citation>
    <scope>NUCLEOTIDE SEQUENCE</scope>
    <source>
        <strain evidence="1">CBHHK182m</strain>
    </source>
</reference>